<sequence length="528" mass="58667">MERCTVAGILQTPHAFKKLQEIICSIADCMSVTFKATDEIERGRIHLESRDIYLHLVDAMREDHCWSAQMVESANRDMKNGHRRAHFSLLERSGAKEPFLATILNEAIDLLAKERQVGSQSASSRAVRSVPTFHVHHENHPLVVAKAKSDRSEATLDDDQEQFTEFFCRLKTAVHNAASVILEQKPPALDARSTSLFGDAQAAFVQYEQAAQRYRQSLETQYAQIHDQVRNILGPAVLALRALIPDLPNRLNSAISSSPDTANSHPIGEVPHRASFCYIDPEEDQVEAIMKELEKQVNMSSLMAKDREAAGDSEQQYEEATERLDNRTFDLSIVLPRLLREADTAMENDSEAAQCAAAAVQIMAMAAYCEPFRYAFANISALAQRSSREPCISDICADGLGIDVNMTIKTTLLDAVAPQSAKLGTGDYKNPPEIGRHSLHPSYSRRILEGQEYICPHCRRLIDYEPEQTFNSSRAGALVGLHAEKAEVPYMVKCARALDMVIDLAYLVKGLAHGVRRAAVERGHASEV</sequence>
<dbReference type="Proteomes" id="UP000279236">
    <property type="component" value="Unassembled WGS sequence"/>
</dbReference>
<comment type="caution">
    <text evidence="1">The sequence shown here is derived from an EMBL/GenBank/DDBJ whole genome shotgun (WGS) entry which is preliminary data.</text>
</comment>
<dbReference type="AlphaFoldDB" id="A0A427Y1D6"/>
<reference evidence="1 2" key="1">
    <citation type="submission" date="2018-11" db="EMBL/GenBank/DDBJ databases">
        <title>Genome sequence of Apiotrichum porosum DSM 27194.</title>
        <authorList>
            <person name="Aliyu H."/>
            <person name="Gorte O."/>
            <person name="Ochsenreither K."/>
        </authorList>
    </citation>
    <scope>NUCLEOTIDE SEQUENCE [LARGE SCALE GENOMIC DNA]</scope>
    <source>
        <strain evidence="1 2">DSM 27194</strain>
    </source>
</reference>
<dbReference type="EMBL" id="RSCE01000003">
    <property type="protein sequence ID" value="RSH84872.1"/>
    <property type="molecule type" value="Genomic_DNA"/>
</dbReference>
<accession>A0A427Y1D6</accession>
<evidence type="ECO:0000313" key="2">
    <source>
        <dbReference type="Proteomes" id="UP000279236"/>
    </source>
</evidence>
<organism evidence="1 2">
    <name type="scientific">Apiotrichum porosum</name>
    <dbReference type="NCBI Taxonomy" id="105984"/>
    <lineage>
        <taxon>Eukaryota</taxon>
        <taxon>Fungi</taxon>
        <taxon>Dikarya</taxon>
        <taxon>Basidiomycota</taxon>
        <taxon>Agaricomycotina</taxon>
        <taxon>Tremellomycetes</taxon>
        <taxon>Trichosporonales</taxon>
        <taxon>Trichosporonaceae</taxon>
        <taxon>Apiotrichum</taxon>
    </lineage>
</organism>
<dbReference type="GeneID" id="39590948"/>
<keyword evidence="2" id="KW-1185">Reference proteome</keyword>
<proteinExistence type="predicted"/>
<evidence type="ECO:0000313" key="1">
    <source>
        <dbReference type="EMBL" id="RSH84872.1"/>
    </source>
</evidence>
<gene>
    <name evidence="1" type="ORF">EHS24_006405</name>
</gene>
<dbReference type="RefSeq" id="XP_028478320.1">
    <property type="nucleotide sequence ID" value="XM_028621868.1"/>
</dbReference>
<name>A0A427Y1D6_9TREE</name>
<protein>
    <submittedName>
        <fullName evidence="1">Uncharacterized protein</fullName>
    </submittedName>
</protein>